<dbReference type="GO" id="GO:0016705">
    <property type="term" value="F:oxidoreductase activity, acting on paired donors, with incorporation or reduction of molecular oxygen"/>
    <property type="evidence" value="ECO:0007669"/>
    <property type="project" value="InterPro"/>
</dbReference>
<dbReference type="PANTHER" id="PTHR43244:SF1">
    <property type="entry name" value="5,10-METHYLENETETRAHYDROMETHANOPTERIN REDUCTASE"/>
    <property type="match status" value="1"/>
</dbReference>
<dbReference type="InterPro" id="IPR011251">
    <property type="entry name" value="Luciferase-like_dom"/>
</dbReference>
<evidence type="ECO:0000313" key="3">
    <source>
        <dbReference type="EMBL" id="QLG60354.1"/>
    </source>
</evidence>
<dbReference type="SUPFAM" id="SSF51679">
    <property type="entry name" value="Bacterial luciferase-like"/>
    <property type="match status" value="1"/>
</dbReference>
<proteinExistence type="predicted"/>
<protein>
    <submittedName>
        <fullName evidence="3">LLM class flavin-dependent oxidoreductase</fullName>
    </submittedName>
</protein>
<keyword evidence="4" id="KW-1185">Reference proteome</keyword>
<evidence type="ECO:0000313" key="4">
    <source>
        <dbReference type="Proteomes" id="UP000509626"/>
    </source>
</evidence>
<dbReference type="Proteomes" id="UP000509626">
    <property type="component" value="Chromosome"/>
</dbReference>
<dbReference type="InterPro" id="IPR036661">
    <property type="entry name" value="Luciferase-like_sf"/>
</dbReference>
<organism evidence="3 4">
    <name type="scientific">Halorarum salinum</name>
    <dbReference type="NCBI Taxonomy" id="2743089"/>
    <lineage>
        <taxon>Archaea</taxon>
        <taxon>Methanobacteriati</taxon>
        <taxon>Methanobacteriota</taxon>
        <taxon>Stenosarchaea group</taxon>
        <taxon>Halobacteria</taxon>
        <taxon>Halobacteriales</taxon>
        <taxon>Haloferacaceae</taxon>
        <taxon>Halorarum</taxon>
    </lineage>
</organism>
<feature type="domain" description="Luciferase-like" evidence="2">
    <location>
        <begin position="19"/>
        <end position="315"/>
    </location>
</feature>
<name>A0A7D5L8A8_9EURY</name>
<dbReference type="InterPro" id="IPR050564">
    <property type="entry name" value="F420-G6PD/mer"/>
</dbReference>
<dbReference type="AlphaFoldDB" id="A0A7D5L8A8"/>
<dbReference type="PANTHER" id="PTHR43244">
    <property type="match status" value="1"/>
</dbReference>
<dbReference type="CDD" id="cd01097">
    <property type="entry name" value="Tetrahydromethanopterin_reductase"/>
    <property type="match status" value="1"/>
</dbReference>
<dbReference type="EMBL" id="CP058579">
    <property type="protein sequence ID" value="QLG60354.1"/>
    <property type="molecule type" value="Genomic_DNA"/>
</dbReference>
<dbReference type="RefSeq" id="WP_179266940.1">
    <property type="nucleotide sequence ID" value="NZ_CP058579.1"/>
</dbReference>
<dbReference type="GeneID" id="56035939"/>
<dbReference type="OrthoDB" id="167712at2157"/>
<evidence type="ECO:0000256" key="1">
    <source>
        <dbReference type="ARBA" id="ARBA00023002"/>
    </source>
</evidence>
<keyword evidence="1" id="KW-0560">Oxidoreductase</keyword>
<dbReference type="Pfam" id="PF00296">
    <property type="entry name" value="Bac_luciferase"/>
    <property type="match status" value="1"/>
</dbReference>
<reference evidence="3 4" key="1">
    <citation type="submission" date="2020-06" db="EMBL/GenBank/DDBJ databases">
        <title>NJ-3-1, isolated from saline soil.</title>
        <authorList>
            <person name="Cui H.L."/>
            <person name="Shi X."/>
        </authorList>
    </citation>
    <scope>NUCLEOTIDE SEQUENCE [LARGE SCALE GENOMIC DNA]</scope>
    <source>
        <strain evidence="3 4">NJ-3-1</strain>
    </source>
</reference>
<dbReference type="KEGG" id="halu:HUG12_00730"/>
<evidence type="ECO:0000259" key="2">
    <source>
        <dbReference type="Pfam" id="PF00296"/>
    </source>
</evidence>
<gene>
    <name evidence="3" type="ORF">HUG12_00730</name>
</gene>
<sequence length="343" mass="37789">MAVDRFGIAFVHQPPEPRQGTYVRLAEDRGFESAWALETRLMRDGVTPLTAWAARTNRICLGTAMINPFTRTPTLMAQTFATLDEISNERSILGIGAANQMLVEDFHGEQFERPLTRTKETIEAFRQFLTGDRVDYDGETVSINGASLDFQPPRPNIPVYMGVTGPRMLRLAGAIADGVVLNAFVSEGYIKNAISLIEDGANEAGRDPPDVGMVPVFSIDADGHSAKETVKPLLAEYVCNLPGLEDARRKVGDPLFEREDVRSEIMEPVRETTETESIEVAAEHVPDDFVTELAAAGTPTECVERLDTYFDLGLDFLVPSLMGEHYGYGIETIADHFDLDDAT</sequence>
<accession>A0A7D5L8A8</accession>
<dbReference type="Gene3D" id="3.20.20.30">
    <property type="entry name" value="Luciferase-like domain"/>
    <property type="match status" value="1"/>
</dbReference>